<protein>
    <recommendedName>
        <fullName evidence="2">ATPase AAA-type core domain-containing protein</fullName>
    </recommendedName>
</protein>
<evidence type="ECO:0000313" key="4">
    <source>
        <dbReference type="Proteomes" id="UP000219799"/>
    </source>
</evidence>
<keyword evidence="1" id="KW-1133">Transmembrane helix</keyword>
<gene>
    <name evidence="3" type="primary">PmlGA01_120047000</name>
    <name evidence="3" type="ORF">PMLGA01_120047000</name>
</gene>
<dbReference type="InterPro" id="IPR027417">
    <property type="entry name" value="P-loop_NTPase"/>
</dbReference>
<keyword evidence="1" id="KW-0812">Transmembrane</keyword>
<dbReference type="Gene3D" id="3.40.50.300">
    <property type="entry name" value="P-loop containing nucleotide triphosphate hydrolases"/>
    <property type="match status" value="2"/>
</dbReference>
<evidence type="ECO:0000259" key="2">
    <source>
        <dbReference type="Pfam" id="PF00004"/>
    </source>
</evidence>
<dbReference type="EMBL" id="LT594500">
    <property type="protein sequence ID" value="SBT80304.1"/>
    <property type="molecule type" value="Genomic_DNA"/>
</dbReference>
<name>A0A1C3L1A2_PLAMA</name>
<dbReference type="VEuPathDB" id="PlasmoDB:PmUG01_12054000"/>
<accession>A0A1C3L1A2</accession>
<proteinExistence type="predicted"/>
<feature type="domain" description="ATPase AAA-type core" evidence="2">
    <location>
        <begin position="510"/>
        <end position="705"/>
    </location>
</feature>
<feature type="transmembrane region" description="Helical" evidence="1">
    <location>
        <begin position="720"/>
        <end position="739"/>
    </location>
</feature>
<dbReference type="Proteomes" id="UP000219799">
    <property type="component" value="Chromosome 12"/>
</dbReference>
<dbReference type="SUPFAM" id="SSF52540">
    <property type="entry name" value="P-loop containing nucleoside triphosphate hydrolases"/>
    <property type="match status" value="1"/>
</dbReference>
<organism evidence="3 4">
    <name type="scientific">Plasmodium malariae</name>
    <dbReference type="NCBI Taxonomy" id="5858"/>
    <lineage>
        <taxon>Eukaryota</taxon>
        <taxon>Sar</taxon>
        <taxon>Alveolata</taxon>
        <taxon>Apicomplexa</taxon>
        <taxon>Aconoidasida</taxon>
        <taxon>Haemosporida</taxon>
        <taxon>Plasmodiidae</taxon>
        <taxon>Plasmodium</taxon>
        <taxon>Plasmodium (Plasmodium)</taxon>
    </lineage>
</organism>
<keyword evidence="1" id="KW-0472">Membrane</keyword>
<dbReference type="InterPro" id="IPR003959">
    <property type="entry name" value="ATPase_AAA_core"/>
</dbReference>
<evidence type="ECO:0000313" key="3">
    <source>
        <dbReference type="EMBL" id="SBT80304.1"/>
    </source>
</evidence>
<dbReference type="GO" id="GO:0005524">
    <property type="term" value="F:ATP binding"/>
    <property type="evidence" value="ECO:0007669"/>
    <property type="project" value="InterPro"/>
</dbReference>
<dbReference type="AlphaFoldDB" id="A0A1C3L1A2"/>
<sequence>MGRDSKKNSNTTNTIKLIELLKNEKNIFACVQCCEKSSYEIYNNLVQFIKKALDIPICIIDIITIYNCKNIAKFLKDIFLDFIKFVKRKKIYKFIFFLPYFDDWILPLQQERSLTFSDEKYGIYGESYLANYSDNDEKKNKKTKKQKKKKRNRYEASMHIYNSIYYLKTNLLKKLNTKFCVKLIGFHITRDIFDLYRNLFDYKIEISQFVIAHIPYYIHINKNLLFFFKKGQLSLDRVYNIISNKTDFINTNDEYNINLFKSFFKYYIKFQNSNSGFTITGKRRDTKEVEVLNITCKKAVQNFIFQNKNYKLLNLLTNLENIKYLSTYNYFLSNKKKRKIHIFLFTGNDKNVLKYMCNYFYSSFFIKEYINTLLKKHTKHTIKRNTYQNSNSKNNTTNKVIIKGDITPSNCIFLNSSENCTFYYGNHASKEYNNICNKRDATKCMMHDNNLKFANYEISQKCLKLDELAYIRKHFILKNRHQHDYYNIIHSEKIFFIKFYFSKINIPNTLLICGNHGVGKTTLMKFIVHIISSNYKDMFIHRGTMHNMHNSITGDNTNSNTGNGNTTENKIYANNTRNNIHCGYSNIKYCDIMKKMYHKEKKFFFCKFRNVCIIPFENHLLINKTMGKNSIYIKKVFSMALKNQPAVIIFDNIDLFLEKNKNYNYPEYDQNEDVYKNIYILLIHYLNFYVNGSNKIKFIATSTTHPHFYKFSFLNLMEKINVVLILIFFFFFSHFSRFFEKE</sequence>
<dbReference type="Pfam" id="PF00004">
    <property type="entry name" value="AAA"/>
    <property type="match status" value="1"/>
</dbReference>
<reference evidence="3 4" key="1">
    <citation type="submission" date="2016-06" db="EMBL/GenBank/DDBJ databases">
        <authorList>
            <consortium name="Pathogen Informatics"/>
        </authorList>
    </citation>
    <scope>NUCLEOTIDE SEQUENCE [LARGE SCALE GENOMIC DNA]</scope>
    <source>
        <strain evidence="3">PmlGA01</strain>
    </source>
</reference>
<dbReference type="GO" id="GO:0016887">
    <property type="term" value="F:ATP hydrolysis activity"/>
    <property type="evidence" value="ECO:0007669"/>
    <property type="project" value="InterPro"/>
</dbReference>
<evidence type="ECO:0000256" key="1">
    <source>
        <dbReference type="SAM" id="Phobius"/>
    </source>
</evidence>